<dbReference type="InterPro" id="IPR023753">
    <property type="entry name" value="FAD/NAD-binding_dom"/>
</dbReference>
<comment type="cofactor">
    <cofactor evidence="1">
        <name>FAD</name>
        <dbReference type="ChEBI" id="CHEBI:57692"/>
    </cofactor>
</comment>
<sequence length="426" mass="45292">MTGVVVAGAGQAAAQLAISLRQRGYSGPITLIGDEEHLPYERPPLSKEYLAGDLAEESLQLRPATFWLDRGVDVRTGVAVTAIDRARRSVELSDGRCLSYRHLVLATGAEPRRLDFPGATLAGVHMLRTRNDARAIRAVLRTPCDVVVSGAGFVGLEAAAVACRLGNRVTVVERLERAMGRVVTRFTADHVVDQHRRHGTDFRFGDAVVSAVPDPQGRLAAVRTASGAELRCRLLLVGAGVSPRTALAEAAGLPVDDGILVDERLRTADPAISAIGDCARFPSPFADGWRVRLESVQNAVDQARYVADGIVGAGGVYAAVPWFWTVQHGLRLQIAGLVQGHDMAVTRGSVADGAFSVFCFAGGRLVGVESVDRPADHMVARGLLAGEHDVTPEIAADPAVDLKAYRPRPSHTGDRASQNSAPRHAV</sequence>
<evidence type="ECO:0000256" key="3">
    <source>
        <dbReference type="ARBA" id="ARBA00022827"/>
    </source>
</evidence>
<dbReference type="PANTHER" id="PTHR43557:SF2">
    <property type="entry name" value="RIESKE DOMAIN-CONTAINING PROTEIN-RELATED"/>
    <property type="match status" value="1"/>
</dbReference>
<evidence type="ECO:0000256" key="2">
    <source>
        <dbReference type="ARBA" id="ARBA00022630"/>
    </source>
</evidence>
<dbReference type="PRINTS" id="PR00411">
    <property type="entry name" value="PNDRDTASEI"/>
</dbReference>
<dbReference type="AlphaFoldDB" id="A0A6L9S9G2"/>
<accession>A0A6L9S9G2</accession>
<dbReference type="EMBL" id="JAAGOA010000008">
    <property type="protein sequence ID" value="NEE01264.1"/>
    <property type="molecule type" value="Genomic_DNA"/>
</dbReference>
<feature type="domain" description="Reductase C-terminal" evidence="7">
    <location>
        <begin position="322"/>
        <end position="404"/>
    </location>
</feature>
<feature type="region of interest" description="Disordered" evidence="5">
    <location>
        <begin position="401"/>
        <end position="426"/>
    </location>
</feature>
<dbReference type="Proteomes" id="UP000475214">
    <property type="component" value="Unassembled WGS sequence"/>
</dbReference>
<keyword evidence="2" id="KW-0285">Flavoprotein</keyword>
<dbReference type="InterPro" id="IPR028202">
    <property type="entry name" value="Reductase_C"/>
</dbReference>
<dbReference type="Gene3D" id="3.50.50.60">
    <property type="entry name" value="FAD/NAD(P)-binding domain"/>
    <property type="match status" value="2"/>
</dbReference>
<dbReference type="GO" id="GO:0005737">
    <property type="term" value="C:cytoplasm"/>
    <property type="evidence" value="ECO:0007669"/>
    <property type="project" value="TreeGrafter"/>
</dbReference>
<evidence type="ECO:0000313" key="9">
    <source>
        <dbReference type="Proteomes" id="UP000475214"/>
    </source>
</evidence>
<feature type="domain" description="FAD/NAD(P)-binding" evidence="6">
    <location>
        <begin position="4"/>
        <end position="303"/>
    </location>
</feature>
<organism evidence="8 9">
    <name type="scientific">Phytoactinopolyspora halotolerans</name>
    <dbReference type="NCBI Taxonomy" id="1981512"/>
    <lineage>
        <taxon>Bacteria</taxon>
        <taxon>Bacillati</taxon>
        <taxon>Actinomycetota</taxon>
        <taxon>Actinomycetes</taxon>
        <taxon>Jiangellales</taxon>
        <taxon>Jiangellaceae</taxon>
        <taxon>Phytoactinopolyspora</taxon>
    </lineage>
</organism>
<feature type="compositionally biased region" description="Polar residues" evidence="5">
    <location>
        <begin position="415"/>
        <end position="426"/>
    </location>
</feature>
<comment type="caution">
    <text evidence="8">The sequence shown here is derived from an EMBL/GenBank/DDBJ whole genome shotgun (WGS) entry which is preliminary data.</text>
</comment>
<dbReference type="Pfam" id="PF14759">
    <property type="entry name" value="Reductase_C"/>
    <property type="match status" value="1"/>
</dbReference>
<dbReference type="InterPro" id="IPR050446">
    <property type="entry name" value="FAD-oxidoreductase/Apoptosis"/>
</dbReference>
<dbReference type="PANTHER" id="PTHR43557">
    <property type="entry name" value="APOPTOSIS-INDUCING FACTOR 1"/>
    <property type="match status" value="1"/>
</dbReference>
<dbReference type="RefSeq" id="WP_163738519.1">
    <property type="nucleotide sequence ID" value="NZ_JAAGOA010000008.1"/>
</dbReference>
<dbReference type="PRINTS" id="PR00368">
    <property type="entry name" value="FADPNR"/>
</dbReference>
<evidence type="ECO:0000259" key="6">
    <source>
        <dbReference type="Pfam" id="PF07992"/>
    </source>
</evidence>
<name>A0A6L9S9G2_9ACTN</name>
<keyword evidence="9" id="KW-1185">Reference proteome</keyword>
<evidence type="ECO:0000256" key="5">
    <source>
        <dbReference type="SAM" id="MobiDB-lite"/>
    </source>
</evidence>
<dbReference type="InterPro" id="IPR016156">
    <property type="entry name" value="FAD/NAD-linked_Rdtase_dimer_sf"/>
</dbReference>
<protein>
    <submittedName>
        <fullName evidence="8">FAD-dependent oxidoreductase</fullName>
    </submittedName>
</protein>
<keyword evidence="4" id="KW-0560">Oxidoreductase</keyword>
<dbReference type="InterPro" id="IPR036188">
    <property type="entry name" value="FAD/NAD-bd_sf"/>
</dbReference>
<gene>
    <name evidence="8" type="ORF">G1H10_13905</name>
</gene>
<evidence type="ECO:0000313" key="8">
    <source>
        <dbReference type="EMBL" id="NEE01264.1"/>
    </source>
</evidence>
<evidence type="ECO:0000256" key="4">
    <source>
        <dbReference type="ARBA" id="ARBA00023002"/>
    </source>
</evidence>
<dbReference type="Pfam" id="PF07992">
    <property type="entry name" value="Pyr_redox_2"/>
    <property type="match status" value="1"/>
</dbReference>
<dbReference type="GO" id="GO:0016651">
    <property type="term" value="F:oxidoreductase activity, acting on NAD(P)H"/>
    <property type="evidence" value="ECO:0007669"/>
    <property type="project" value="TreeGrafter"/>
</dbReference>
<dbReference type="Gene3D" id="3.30.390.30">
    <property type="match status" value="1"/>
</dbReference>
<dbReference type="SUPFAM" id="SSF51905">
    <property type="entry name" value="FAD/NAD(P)-binding domain"/>
    <property type="match status" value="2"/>
</dbReference>
<keyword evidence="3" id="KW-0274">FAD</keyword>
<evidence type="ECO:0000259" key="7">
    <source>
        <dbReference type="Pfam" id="PF14759"/>
    </source>
</evidence>
<proteinExistence type="predicted"/>
<dbReference type="SUPFAM" id="SSF55424">
    <property type="entry name" value="FAD/NAD-linked reductases, dimerisation (C-terminal) domain"/>
    <property type="match status" value="1"/>
</dbReference>
<reference evidence="8 9" key="1">
    <citation type="submission" date="2020-02" db="EMBL/GenBank/DDBJ databases">
        <authorList>
            <person name="Li X.-J."/>
            <person name="Han X.-M."/>
        </authorList>
    </citation>
    <scope>NUCLEOTIDE SEQUENCE [LARGE SCALE GENOMIC DNA]</scope>
    <source>
        <strain evidence="8 9">CCTCC AB 2017055</strain>
    </source>
</reference>
<evidence type="ECO:0000256" key="1">
    <source>
        <dbReference type="ARBA" id="ARBA00001974"/>
    </source>
</evidence>